<dbReference type="Pfam" id="PF12729">
    <property type="entry name" value="4HB_MCP_1"/>
    <property type="match status" value="1"/>
</dbReference>
<dbReference type="Proteomes" id="UP000540989">
    <property type="component" value="Unassembled WGS sequence"/>
</dbReference>
<gene>
    <name evidence="7" type="ORF">HDF16_002380</name>
</gene>
<dbReference type="PROSITE" id="PS50111">
    <property type="entry name" value="CHEMOTAXIS_TRANSDUC_2"/>
    <property type="match status" value="1"/>
</dbReference>
<dbReference type="SMART" id="SM00283">
    <property type="entry name" value="MA"/>
    <property type="match status" value="1"/>
</dbReference>
<dbReference type="GO" id="GO:0007165">
    <property type="term" value="P:signal transduction"/>
    <property type="evidence" value="ECO:0007669"/>
    <property type="project" value="UniProtKB-KW"/>
</dbReference>
<dbReference type="SUPFAM" id="SSF58104">
    <property type="entry name" value="Methyl-accepting chemotaxis protein (MCP) signaling domain"/>
    <property type="match status" value="1"/>
</dbReference>
<dbReference type="PANTHER" id="PTHR43531:SF14">
    <property type="entry name" value="METHYL-ACCEPTING CHEMOTAXIS PROTEIN I-RELATED"/>
    <property type="match status" value="1"/>
</dbReference>
<dbReference type="EMBL" id="JACHIP010000003">
    <property type="protein sequence ID" value="MBB5057674.1"/>
    <property type="molecule type" value="Genomic_DNA"/>
</dbReference>
<feature type="domain" description="Methyl-accepting transducer" evidence="6">
    <location>
        <begin position="230"/>
        <end position="459"/>
    </location>
</feature>
<evidence type="ECO:0000256" key="5">
    <source>
        <dbReference type="SAM" id="Phobius"/>
    </source>
</evidence>
<evidence type="ECO:0000256" key="4">
    <source>
        <dbReference type="SAM" id="MobiDB-lite"/>
    </source>
</evidence>
<protein>
    <submittedName>
        <fullName evidence="7">Methyl-accepting chemotaxis protein/methyl-accepting chemotaxis protein-1 (Serine sensor receptor)</fullName>
    </submittedName>
</protein>
<dbReference type="PANTHER" id="PTHR43531">
    <property type="entry name" value="PROTEIN ICFG"/>
    <property type="match status" value="1"/>
</dbReference>
<keyword evidence="5" id="KW-0812">Transmembrane</keyword>
<dbReference type="Gene3D" id="1.10.287.950">
    <property type="entry name" value="Methyl-accepting chemotaxis protein"/>
    <property type="match status" value="1"/>
</dbReference>
<evidence type="ECO:0000259" key="6">
    <source>
        <dbReference type="PROSITE" id="PS50111"/>
    </source>
</evidence>
<dbReference type="InterPro" id="IPR024478">
    <property type="entry name" value="HlyB_4HB_MCP"/>
</dbReference>
<keyword evidence="5" id="KW-0472">Membrane</keyword>
<evidence type="ECO:0000313" key="7">
    <source>
        <dbReference type="EMBL" id="MBB5057674.1"/>
    </source>
</evidence>
<feature type="region of interest" description="Disordered" evidence="4">
    <location>
        <begin position="485"/>
        <end position="549"/>
    </location>
</feature>
<keyword evidence="8" id="KW-1185">Reference proteome</keyword>
<dbReference type="InterPro" id="IPR004089">
    <property type="entry name" value="MCPsignal_dom"/>
</dbReference>
<dbReference type="CDD" id="cd11386">
    <property type="entry name" value="MCP_signal"/>
    <property type="match status" value="1"/>
</dbReference>
<evidence type="ECO:0000256" key="1">
    <source>
        <dbReference type="ARBA" id="ARBA00022481"/>
    </source>
</evidence>
<dbReference type="GO" id="GO:0005886">
    <property type="term" value="C:plasma membrane"/>
    <property type="evidence" value="ECO:0007669"/>
    <property type="project" value="TreeGrafter"/>
</dbReference>
<sequence length="549" mass="58956">MTIGKMTIGRKLFLSFGAVMAITLLIALGALVNNAALSATVERVVYSTSVKQAIADEIDIKVTDLISIERGLYLHTLLKDRASTESFNRAYLAEADKLTLLSQKLEPLLSTPEDNQALAELSTGALQLRHLHEQAYNQISQSASTAPLTLYTGQFVPLARRTKSLADDLLEHQTRLTPQESQFAHAEESKARWLTWAMLFLFCVAGVVLVFIVADINRSLRHTATDLSRGAAQIAAAAIQVSSSSLSLAEGASEQAASIEETSVAAEQISAMARSNTDNAQATAGVVADSQNHIAEGNRSLAQMLSAMEGIATSSVQISKIIKVIDQIAFQTNILALNAAVEAARAGEAGMGFAVVADEVRNLAQRSAQAAKDTATLIEDSIARSLAGKASVDEVAEAIRSITTQSSRVKILVDEIHTGSRDQSRGIDQVSRAVLQMEHVTQATASNAEQSAAAANQLKSQSQTMREIASALGAMVGGIDKEYSDLSNSTDRSNRAHASVTPIDTQYPTSRIPDRRRRDTPSPSSIRRSTDRRTFSSSSREDDEDFHAF</sequence>
<dbReference type="InterPro" id="IPR051310">
    <property type="entry name" value="MCP_chemotaxis"/>
</dbReference>
<feature type="transmembrane region" description="Helical" evidence="5">
    <location>
        <begin position="193"/>
        <end position="214"/>
    </location>
</feature>
<accession>A0A7W7ZDN0</accession>
<keyword evidence="3" id="KW-0807">Transducer</keyword>
<dbReference type="Pfam" id="PF00015">
    <property type="entry name" value="MCPsignal"/>
    <property type="match status" value="1"/>
</dbReference>
<keyword evidence="7" id="KW-0675">Receptor</keyword>
<evidence type="ECO:0000313" key="8">
    <source>
        <dbReference type="Proteomes" id="UP000540989"/>
    </source>
</evidence>
<organism evidence="7 8">
    <name type="scientific">Granulicella aggregans</name>
    <dbReference type="NCBI Taxonomy" id="474949"/>
    <lineage>
        <taxon>Bacteria</taxon>
        <taxon>Pseudomonadati</taxon>
        <taxon>Acidobacteriota</taxon>
        <taxon>Terriglobia</taxon>
        <taxon>Terriglobales</taxon>
        <taxon>Acidobacteriaceae</taxon>
        <taxon>Granulicella</taxon>
    </lineage>
</organism>
<dbReference type="GO" id="GO:0004888">
    <property type="term" value="F:transmembrane signaling receptor activity"/>
    <property type="evidence" value="ECO:0007669"/>
    <property type="project" value="TreeGrafter"/>
</dbReference>
<keyword evidence="5" id="KW-1133">Transmembrane helix</keyword>
<dbReference type="AlphaFoldDB" id="A0A7W7ZDN0"/>
<reference evidence="7 8" key="1">
    <citation type="submission" date="2020-08" db="EMBL/GenBank/DDBJ databases">
        <title>Genomic Encyclopedia of Type Strains, Phase IV (KMG-V): Genome sequencing to study the core and pangenomes of soil and plant-associated prokaryotes.</title>
        <authorList>
            <person name="Whitman W."/>
        </authorList>
    </citation>
    <scope>NUCLEOTIDE SEQUENCE [LARGE SCALE GENOMIC DNA]</scope>
    <source>
        <strain evidence="7 8">M8UP14</strain>
    </source>
</reference>
<comment type="similarity">
    <text evidence="2">Belongs to the methyl-accepting chemotaxis (MCP) protein family.</text>
</comment>
<name>A0A7W7ZDN0_9BACT</name>
<evidence type="ECO:0000256" key="3">
    <source>
        <dbReference type="PROSITE-ProRule" id="PRU00284"/>
    </source>
</evidence>
<comment type="caution">
    <text evidence="7">The sequence shown here is derived from an EMBL/GenBank/DDBJ whole genome shotgun (WGS) entry which is preliminary data.</text>
</comment>
<keyword evidence="1" id="KW-0488">Methylation</keyword>
<evidence type="ECO:0000256" key="2">
    <source>
        <dbReference type="ARBA" id="ARBA00029447"/>
    </source>
</evidence>
<dbReference type="GO" id="GO:0006935">
    <property type="term" value="P:chemotaxis"/>
    <property type="evidence" value="ECO:0007669"/>
    <property type="project" value="TreeGrafter"/>
</dbReference>
<proteinExistence type="inferred from homology"/>